<dbReference type="SUPFAM" id="SSF54427">
    <property type="entry name" value="NTF2-like"/>
    <property type="match status" value="1"/>
</dbReference>
<feature type="domain" description="Tim44-like" evidence="1">
    <location>
        <begin position="90"/>
        <end position="238"/>
    </location>
</feature>
<dbReference type="EMBL" id="CP029077">
    <property type="protein sequence ID" value="QED23916.1"/>
    <property type="molecule type" value="Genomic_DNA"/>
</dbReference>
<sequence length="240" mass="26891">MIDVVIFALIAVFVVLKLRKILGNEYSDSSGKNVVKDVSGVDVSQYEKPSKIKGVISSVKGNEKKAQQQEIITNARQSIDAISGDLSEDIKQKLVDMHVKINGFSYQGFINGVHATFERVIEGYSNADLEAIISLCNKAVTERFIEILNSNEKAEIREKVYVVKTKKIEILDIDIVDNLYEVKIKINSEQIQYSENMTSGNIASGSKTVKHNVSEIWVFKQDITIQNFSNWIVSSIQILS</sequence>
<evidence type="ECO:0000313" key="3">
    <source>
        <dbReference type="Proteomes" id="UP000321934"/>
    </source>
</evidence>
<dbReference type="Gene3D" id="3.10.450.240">
    <property type="match status" value="1"/>
</dbReference>
<evidence type="ECO:0000313" key="2">
    <source>
        <dbReference type="EMBL" id="QED23916.1"/>
    </source>
</evidence>
<evidence type="ECO:0000259" key="1">
    <source>
        <dbReference type="SMART" id="SM00978"/>
    </source>
</evidence>
<dbReference type="SMART" id="SM00978">
    <property type="entry name" value="Tim44"/>
    <property type="match status" value="1"/>
</dbReference>
<gene>
    <name evidence="2" type="ORF">Deia_01135</name>
</gene>
<keyword evidence="3" id="KW-1185">Reference proteome</keyword>
<dbReference type="Pfam" id="PF04280">
    <property type="entry name" value="Tim44"/>
    <property type="match status" value="1"/>
</dbReference>
<dbReference type="InterPro" id="IPR032710">
    <property type="entry name" value="NTF2-like_dom_sf"/>
</dbReference>
<organism evidence="2 3">
    <name type="scientific">Candidatus Deianiraea vastatrix</name>
    <dbReference type="NCBI Taxonomy" id="2163644"/>
    <lineage>
        <taxon>Bacteria</taxon>
        <taxon>Pseudomonadati</taxon>
        <taxon>Pseudomonadota</taxon>
        <taxon>Alphaproteobacteria</taxon>
        <taxon>Rickettsiales</taxon>
        <taxon>Candidatus Deianiraeaceae</taxon>
        <taxon>Candidatus Deianiraea</taxon>
    </lineage>
</organism>
<accession>A0A5B8XGB3</accession>
<name>A0A5B8XGB3_9RICK</name>
<dbReference type="InterPro" id="IPR007379">
    <property type="entry name" value="Tim44-like_dom"/>
</dbReference>
<dbReference type="NCBIfam" id="NF033779">
    <property type="entry name" value="Tim44_TimA_adap"/>
    <property type="match status" value="1"/>
</dbReference>
<proteinExistence type="predicted"/>
<reference evidence="2 3" key="1">
    <citation type="journal article" date="2019" name="ISME J.">
        <title>Deianiraea, an extracellular bacterium associated with the ciliate Paramecium, suggests an alternative scenario for the evolution of Rickettsiales.</title>
        <authorList>
            <person name="Castelli M."/>
            <person name="Sabaneyeva E."/>
            <person name="Lanzoni O."/>
            <person name="Lebedeva N."/>
            <person name="Floriano A.M."/>
            <person name="Gaiarsa S."/>
            <person name="Benken K."/>
            <person name="Modeo L."/>
            <person name="Bandi C."/>
            <person name="Potekhin A."/>
            <person name="Sassera D."/>
            <person name="Petroni G."/>
        </authorList>
    </citation>
    <scope>NUCLEOTIDE SEQUENCE [LARGE SCALE GENOMIC DNA]</scope>
    <source>
        <strain evidence="2">CyL4-1</strain>
    </source>
</reference>
<dbReference type="Proteomes" id="UP000321934">
    <property type="component" value="Chromosome"/>
</dbReference>
<protein>
    <submittedName>
        <fullName evidence="2">Conserved Tim44-like domain protein</fullName>
    </submittedName>
</protein>
<dbReference type="AlphaFoldDB" id="A0A5B8XGB3"/>